<dbReference type="PANTHER" id="PTHR43867:SF2">
    <property type="entry name" value="CELLULOSE SYNTHASE CATALYTIC SUBUNIT A [UDP-FORMING]"/>
    <property type="match status" value="1"/>
</dbReference>
<gene>
    <name evidence="9" type="ORF">MBEBAB_1725</name>
</gene>
<keyword evidence="6 7" id="KW-0472">Membrane</keyword>
<evidence type="ECO:0000313" key="9">
    <source>
        <dbReference type="EMBL" id="GAD59475.1"/>
    </source>
</evidence>
<feature type="transmembrane region" description="Helical" evidence="7">
    <location>
        <begin position="386"/>
        <end position="406"/>
    </location>
</feature>
<feature type="transmembrane region" description="Helical" evidence="7">
    <location>
        <begin position="350"/>
        <end position="380"/>
    </location>
</feature>
<evidence type="ECO:0000259" key="8">
    <source>
        <dbReference type="Pfam" id="PF13632"/>
    </source>
</evidence>
<dbReference type="GO" id="GO:0016020">
    <property type="term" value="C:membrane"/>
    <property type="evidence" value="ECO:0007669"/>
    <property type="project" value="UniProtKB-SubCell"/>
</dbReference>
<feature type="domain" description="Glycosyltransferase 2-like" evidence="8">
    <location>
        <begin position="177"/>
        <end position="368"/>
    </location>
</feature>
<evidence type="ECO:0000256" key="3">
    <source>
        <dbReference type="ARBA" id="ARBA00022679"/>
    </source>
</evidence>
<dbReference type="Gene3D" id="3.90.550.10">
    <property type="entry name" value="Spore Coat Polysaccharide Biosynthesis Protein SpsA, Chain A"/>
    <property type="match status" value="1"/>
</dbReference>
<keyword evidence="3 9" id="KW-0808">Transferase</keyword>
<evidence type="ECO:0000256" key="5">
    <source>
        <dbReference type="ARBA" id="ARBA00022989"/>
    </source>
</evidence>
<keyword evidence="5 7" id="KW-1133">Transmembrane helix</keyword>
<evidence type="ECO:0000256" key="7">
    <source>
        <dbReference type="SAM" id="Phobius"/>
    </source>
</evidence>
<dbReference type="EMBL" id="BATC01000028">
    <property type="protein sequence ID" value="GAD59475.1"/>
    <property type="molecule type" value="Genomic_DNA"/>
</dbReference>
<comment type="subcellular location">
    <subcellularLocation>
        <location evidence="1">Membrane</location>
        <topology evidence="1">Multi-pass membrane protein</topology>
    </subcellularLocation>
</comment>
<dbReference type="GO" id="GO:0016757">
    <property type="term" value="F:glycosyltransferase activity"/>
    <property type="evidence" value="ECO:0007669"/>
    <property type="project" value="UniProtKB-KW"/>
</dbReference>
<dbReference type="PANTHER" id="PTHR43867">
    <property type="entry name" value="CELLULOSE SYNTHASE CATALYTIC SUBUNIT A [UDP-FORMING]"/>
    <property type="match status" value="1"/>
</dbReference>
<dbReference type="Pfam" id="PF13632">
    <property type="entry name" value="Glyco_trans_2_3"/>
    <property type="match status" value="1"/>
</dbReference>
<comment type="caution">
    <text evidence="9">The sequence shown here is derived from an EMBL/GenBank/DDBJ whole genome shotgun (WGS) entry which is preliminary data.</text>
</comment>
<dbReference type="RefSeq" id="WP_021697570.1">
    <property type="nucleotide sequence ID" value="NZ_BATC01000028.1"/>
</dbReference>
<feature type="transmembrane region" description="Helical" evidence="7">
    <location>
        <begin position="26"/>
        <end position="44"/>
    </location>
</feature>
<keyword evidence="2" id="KW-0328">Glycosyltransferase</keyword>
<dbReference type="AlphaFoldDB" id="A0A8E0NBU1"/>
<dbReference type="Proteomes" id="UP000016569">
    <property type="component" value="Unassembled WGS sequence"/>
</dbReference>
<evidence type="ECO:0000256" key="2">
    <source>
        <dbReference type="ARBA" id="ARBA00022676"/>
    </source>
</evidence>
<evidence type="ECO:0000256" key="4">
    <source>
        <dbReference type="ARBA" id="ARBA00022692"/>
    </source>
</evidence>
<organism evidence="9 10">
    <name type="scientific">Brevundimonas abyssalis TAR-001</name>
    <dbReference type="NCBI Taxonomy" id="1391729"/>
    <lineage>
        <taxon>Bacteria</taxon>
        <taxon>Pseudomonadati</taxon>
        <taxon>Pseudomonadota</taxon>
        <taxon>Alphaproteobacteria</taxon>
        <taxon>Caulobacterales</taxon>
        <taxon>Caulobacteraceae</taxon>
        <taxon>Brevundimonas</taxon>
    </lineage>
</organism>
<accession>A0A8E0NBU1</accession>
<keyword evidence="4 7" id="KW-0812">Transmembrane</keyword>
<feature type="transmembrane region" description="Helical" evidence="7">
    <location>
        <begin position="50"/>
        <end position="68"/>
    </location>
</feature>
<dbReference type="InterPro" id="IPR001173">
    <property type="entry name" value="Glyco_trans_2-like"/>
</dbReference>
<evidence type="ECO:0000313" key="10">
    <source>
        <dbReference type="Proteomes" id="UP000016569"/>
    </source>
</evidence>
<dbReference type="InterPro" id="IPR029044">
    <property type="entry name" value="Nucleotide-diphossugar_trans"/>
</dbReference>
<proteinExistence type="predicted"/>
<sequence length="467" mass="50850">MHDGTDRPPVTGPPPSLSARRRGLDAGQWIALLLGLTGLTVAAMTAPDALARTIIHVLWLLFLAAGLWRAAAVAISGRAPPAAPPAADLPPYAVIAALRHEAAMIPQIVARLSRLDYPADRLRGFLVIEADDGETIAAAQACPRPDWLSVLVAPPGEPMTKPRALNIALSRVVEGLVTVYDAEDEPDPGQLREAAARFASGPPRLACLQAPLRIRPAADPARRRPFLDRQFAAEYAALFEVILPALTRLGLPFPLGGTSNHFRVDILRQVGGWDPWNVTEDADLGYRLWRRGWRLGVMSSPTWETPPGDLHAWLPQRTRWLKGFMQTWLVHMRRPLSLGWRGLLSLHLTLGLALVAAALHAAALALLLGLTLSALIYGLAPATPPLAVLVLVTGASSSWFSAWIGCRRAGVPYGLRDMLTAPLYWSMLSLAFVHAFWRLIRQPFAWDKTPHAPDEPAIDHRTGRQAA</sequence>
<evidence type="ECO:0000256" key="1">
    <source>
        <dbReference type="ARBA" id="ARBA00004141"/>
    </source>
</evidence>
<dbReference type="SUPFAM" id="SSF53448">
    <property type="entry name" value="Nucleotide-diphospho-sugar transferases"/>
    <property type="match status" value="1"/>
</dbReference>
<keyword evidence="10" id="KW-1185">Reference proteome</keyword>
<evidence type="ECO:0000256" key="6">
    <source>
        <dbReference type="ARBA" id="ARBA00023136"/>
    </source>
</evidence>
<reference evidence="10" key="1">
    <citation type="journal article" date="2013" name="Genome Announc.">
        <title>Draft Genome Sequence of the Dimorphic Prosthecate Bacterium Brevundimonas abyssalis TAR-001T.</title>
        <authorList>
            <person name="Tsubouchi T."/>
            <person name="Nishi S."/>
            <person name="Usui K."/>
            <person name="Shimane Y."/>
            <person name="Takaki Y."/>
            <person name="Maruyama T."/>
            <person name="Hatada Y."/>
        </authorList>
    </citation>
    <scope>NUCLEOTIDE SEQUENCE [LARGE SCALE GENOMIC DNA]</scope>
    <source>
        <strain evidence="10">TAR-001</strain>
    </source>
</reference>
<name>A0A8E0NBU1_9CAUL</name>
<protein>
    <submittedName>
        <fullName evidence="9">Glycosyl transferase, group 2 family protein</fullName>
    </submittedName>
</protein>
<feature type="transmembrane region" description="Helical" evidence="7">
    <location>
        <begin position="418"/>
        <end position="437"/>
    </location>
</feature>
<dbReference type="InterPro" id="IPR050321">
    <property type="entry name" value="Glycosyltr_2/OpgH_subfam"/>
</dbReference>